<dbReference type="InterPro" id="IPR003673">
    <property type="entry name" value="CoA-Trfase_fam_III"/>
</dbReference>
<dbReference type="InterPro" id="IPR050509">
    <property type="entry name" value="CoA-transferase_III"/>
</dbReference>
<keyword evidence="2" id="KW-0812">Transmembrane</keyword>
<name>A0A1I7X6W9_HETBA</name>
<dbReference type="InterPro" id="IPR023606">
    <property type="entry name" value="CoA-Trfase_III_dom_1_sf"/>
</dbReference>
<dbReference type="GO" id="GO:0008111">
    <property type="term" value="F:alpha-methylacyl-CoA racemase activity"/>
    <property type="evidence" value="ECO:0007669"/>
    <property type="project" value="TreeGrafter"/>
</dbReference>
<proteinExistence type="inferred from homology"/>
<dbReference type="Pfam" id="PF02515">
    <property type="entry name" value="CoA_transf_3"/>
    <property type="match status" value="2"/>
</dbReference>
<evidence type="ECO:0000313" key="3">
    <source>
        <dbReference type="Proteomes" id="UP000095283"/>
    </source>
</evidence>
<dbReference type="AlphaFoldDB" id="A0A1I7X6W9"/>
<dbReference type="Proteomes" id="UP000095283">
    <property type="component" value="Unplaced"/>
</dbReference>
<dbReference type="Gene3D" id="3.40.50.10540">
    <property type="entry name" value="Crotonobetainyl-coa:carnitine coa-transferase, domain 1"/>
    <property type="match status" value="1"/>
</dbReference>
<dbReference type="InterPro" id="IPR044855">
    <property type="entry name" value="CoA-Trfase_III_dom3_sf"/>
</dbReference>
<evidence type="ECO:0000256" key="1">
    <source>
        <dbReference type="ARBA" id="ARBA00008383"/>
    </source>
</evidence>
<feature type="transmembrane region" description="Helical" evidence="2">
    <location>
        <begin position="126"/>
        <end position="145"/>
    </location>
</feature>
<keyword evidence="3" id="KW-1185">Reference proteome</keyword>
<dbReference type="PANTHER" id="PTHR48228:SF5">
    <property type="entry name" value="ALPHA-METHYLACYL-COA RACEMASE"/>
    <property type="match status" value="1"/>
</dbReference>
<organism evidence="3 4">
    <name type="scientific">Heterorhabditis bacteriophora</name>
    <name type="common">Entomopathogenic nematode worm</name>
    <dbReference type="NCBI Taxonomy" id="37862"/>
    <lineage>
        <taxon>Eukaryota</taxon>
        <taxon>Metazoa</taxon>
        <taxon>Ecdysozoa</taxon>
        <taxon>Nematoda</taxon>
        <taxon>Chromadorea</taxon>
        <taxon>Rhabditida</taxon>
        <taxon>Rhabditina</taxon>
        <taxon>Rhabditomorpha</taxon>
        <taxon>Strongyloidea</taxon>
        <taxon>Heterorhabditidae</taxon>
        <taxon>Heterorhabditis</taxon>
    </lineage>
</organism>
<dbReference type="GO" id="GO:0005739">
    <property type="term" value="C:mitochondrion"/>
    <property type="evidence" value="ECO:0007669"/>
    <property type="project" value="TreeGrafter"/>
</dbReference>
<keyword evidence="2" id="KW-0472">Membrane</keyword>
<dbReference type="SUPFAM" id="SSF89796">
    <property type="entry name" value="CoA-transferase family III (CaiB/BaiF)"/>
    <property type="match status" value="1"/>
</dbReference>
<dbReference type="Gene3D" id="3.30.1540.10">
    <property type="entry name" value="formyl-coa transferase, domain 3"/>
    <property type="match status" value="1"/>
</dbReference>
<accession>A0A1I7X6W9</accession>
<reference evidence="4" key="1">
    <citation type="submission" date="2016-11" db="UniProtKB">
        <authorList>
            <consortium name="WormBaseParasite"/>
        </authorList>
    </citation>
    <scope>IDENTIFICATION</scope>
</reference>
<comment type="similarity">
    <text evidence="1">Belongs to the CoA-transferase III family.</text>
</comment>
<sequence length="267" mass="30377">MNLFQGLNMNPIGFLRTAATIATRKMSRSLLRGIRVVELAGLAPVPHCGMVLADFGASVILIDKQEDGMVEQRLHRGKSMEKVDLKTPDGLERVKGLCRESDVLLDPYRPGVLEKMGLDPIKLMEVHLTLFHTILLCIILFLLIYKIHKKILIFLRTYETKDGKWMSVGALEPKFNAKLFEDVYSDPAGVAQELETIFKSKTREEWVRIFEGQNACVTPVLDIEEAGLFNHNAQRGSFVKEDNKWIPQPAPKFYSKEDFEKLMKSKL</sequence>
<evidence type="ECO:0000256" key="2">
    <source>
        <dbReference type="SAM" id="Phobius"/>
    </source>
</evidence>
<dbReference type="PANTHER" id="PTHR48228">
    <property type="entry name" value="SUCCINYL-COA--D-CITRAMALATE COA-TRANSFERASE"/>
    <property type="match status" value="1"/>
</dbReference>
<evidence type="ECO:0000313" key="4">
    <source>
        <dbReference type="WBParaSite" id="Hba_13139"/>
    </source>
</evidence>
<keyword evidence="2" id="KW-1133">Transmembrane helix</keyword>
<protein>
    <submittedName>
        <fullName evidence="4">3HCDH_N domain-containing protein</fullName>
    </submittedName>
</protein>
<dbReference type="WBParaSite" id="Hba_13139">
    <property type="protein sequence ID" value="Hba_13139"/>
    <property type="gene ID" value="Hba_13139"/>
</dbReference>
<dbReference type="GO" id="GO:0008206">
    <property type="term" value="P:bile acid metabolic process"/>
    <property type="evidence" value="ECO:0007669"/>
    <property type="project" value="TreeGrafter"/>
</dbReference>